<dbReference type="GO" id="GO:0010312">
    <property type="term" value="P:detoxification of zinc ion"/>
    <property type="evidence" value="ECO:0007669"/>
    <property type="project" value="TreeGrafter"/>
</dbReference>
<dbReference type="InterPro" id="IPR002524">
    <property type="entry name" value="Cation_efflux"/>
</dbReference>
<evidence type="ECO:0000256" key="8">
    <source>
        <dbReference type="SAM" id="Phobius"/>
    </source>
</evidence>
<evidence type="ECO:0000313" key="10">
    <source>
        <dbReference type="EMBL" id="KAI9561727.1"/>
    </source>
</evidence>
<evidence type="ECO:0000256" key="7">
    <source>
        <dbReference type="SAM" id="MobiDB-lite"/>
    </source>
</evidence>
<dbReference type="PANTHER" id="PTHR45820:SF9">
    <property type="entry name" value="FI23527P1"/>
    <property type="match status" value="1"/>
</dbReference>
<dbReference type="SUPFAM" id="SSF161111">
    <property type="entry name" value="Cation efflux protein transmembrane domain-like"/>
    <property type="match status" value="1"/>
</dbReference>
<feature type="region of interest" description="Disordered" evidence="7">
    <location>
        <begin position="477"/>
        <end position="502"/>
    </location>
</feature>
<sequence>MRNPLWQQPGLDRLIGVLVASVALFLVEIVMSHITHSLTLLVAAYHMLYNIFSLIGCIATIKMCQRGSSVSNTFGWARLEVLSTVVNLLFLSALDFSLVVEALQTLIHLDHMDSMHRPDIICIVAGVGIIFNCICILLIGGFTHHQGSFLALTPGGDVFVQHGVATEDAVRKGLRRLATTDRSECAGGTQDDIQESEIDVMMPQREESDTRTKSVIARVSQRWPTMYAVLRDNASTVIALVSAVVVYINGESFTSLLIDPILTLVSVAILVITSYPFIIQAGQILLQTTPAHIDVGELKTKLKDTFPSVVGIHDLHVWALTPDRVISTAHLVFMNENVYMGVKKPINDFFLGQGITRVTLQPEFYKFGNLTPAQSKNCVLTCNKEVCKSRTCCNYERATNDVVPVEDVESPAQSQDPAGMTTNTHRVTIVLDHSKVSPDCNSTSSIENQCQLNHHAVSHVTHDSCCTETECESHSNVTKTSTKETADQRAHDISEKSLNSPD</sequence>
<dbReference type="GO" id="GO:0005385">
    <property type="term" value="F:zinc ion transmembrane transporter activity"/>
    <property type="evidence" value="ECO:0007669"/>
    <property type="project" value="TreeGrafter"/>
</dbReference>
<dbReference type="GO" id="GO:0016020">
    <property type="term" value="C:membrane"/>
    <property type="evidence" value="ECO:0007669"/>
    <property type="project" value="UniProtKB-SubCell"/>
</dbReference>
<keyword evidence="6 8" id="KW-0472">Membrane</keyword>
<evidence type="ECO:0000256" key="1">
    <source>
        <dbReference type="ARBA" id="ARBA00004141"/>
    </source>
</evidence>
<dbReference type="InterPro" id="IPR058533">
    <property type="entry name" value="Cation_efflux_TM"/>
</dbReference>
<feature type="domain" description="Cation efflux protein transmembrane" evidence="9">
    <location>
        <begin position="17"/>
        <end position="286"/>
    </location>
</feature>
<dbReference type="GO" id="GO:0006882">
    <property type="term" value="P:intracellular zinc ion homeostasis"/>
    <property type="evidence" value="ECO:0007669"/>
    <property type="project" value="TreeGrafter"/>
</dbReference>
<evidence type="ECO:0000313" key="11">
    <source>
        <dbReference type="Proteomes" id="UP000820818"/>
    </source>
</evidence>
<feature type="transmembrane region" description="Helical" evidence="8">
    <location>
        <begin position="233"/>
        <end position="250"/>
    </location>
</feature>
<protein>
    <recommendedName>
        <fullName evidence="9">Cation efflux protein transmembrane domain-containing protein</fullName>
    </recommendedName>
</protein>
<dbReference type="Gene3D" id="1.20.1510.10">
    <property type="entry name" value="Cation efflux protein transmembrane domain"/>
    <property type="match status" value="1"/>
</dbReference>
<proteinExistence type="inferred from homology"/>
<feature type="transmembrane region" description="Helical" evidence="8">
    <location>
        <begin position="257"/>
        <end position="278"/>
    </location>
</feature>
<keyword evidence="11" id="KW-1185">Reference proteome</keyword>
<evidence type="ECO:0000256" key="3">
    <source>
        <dbReference type="ARBA" id="ARBA00022692"/>
    </source>
</evidence>
<accession>A0AAD5KYU4</accession>
<feature type="compositionally biased region" description="Basic and acidic residues" evidence="7">
    <location>
        <begin position="481"/>
        <end position="495"/>
    </location>
</feature>
<evidence type="ECO:0000259" key="9">
    <source>
        <dbReference type="Pfam" id="PF01545"/>
    </source>
</evidence>
<evidence type="ECO:0000256" key="6">
    <source>
        <dbReference type="ARBA" id="ARBA00023136"/>
    </source>
</evidence>
<dbReference type="NCBIfam" id="TIGR01297">
    <property type="entry name" value="CDF"/>
    <property type="match status" value="1"/>
</dbReference>
<dbReference type="Pfam" id="PF01545">
    <property type="entry name" value="Cation_efflux"/>
    <property type="match status" value="1"/>
</dbReference>
<dbReference type="PANTHER" id="PTHR45820">
    <property type="entry name" value="FI23527P1"/>
    <property type="match status" value="1"/>
</dbReference>
<comment type="caution">
    <text evidence="10">The sequence shown here is derived from an EMBL/GenBank/DDBJ whole genome shotgun (WGS) entry which is preliminary data.</text>
</comment>
<reference evidence="10 11" key="1">
    <citation type="submission" date="2022-05" db="EMBL/GenBank/DDBJ databases">
        <title>A multi-omics perspective on studying reproductive biology in Daphnia sinensis.</title>
        <authorList>
            <person name="Jia J."/>
        </authorList>
    </citation>
    <scope>NUCLEOTIDE SEQUENCE [LARGE SCALE GENOMIC DNA]</scope>
    <source>
        <strain evidence="10 11">WSL</strain>
    </source>
</reference>
<keyword evidence="4" id="KW-0862">Zinc</keyword>
<feature type="transmembrane region" description="Helical" evidence="8">
    <location>
        <begin position="120"/>
        <end position="142"/>
    </location>
</feature>
<dbReference type="EMBL" id="WJBH02000003">
    <property type="protein sequence ID" value="KAI9561727.1"/>
    <property type="molecule type" value="Genomic_DNA"/>
</dbReference>
<comment type="subcellular location">
    <subcellularLocation>
        <location evidence="1">Membrane</location>
        <topology evidence="1">Multi-pass membrane protein</topology>
    </subcellularLocation>
</comment>
<dbReference type="InterPro" id="IPR027469">
    <property type="entry name" value="Cation_efflux_TMD_sf"/>
</dbReference>
<feature type="transmembrane region" description="Helical" evidence="8">
    <location>
        <begin position="14"/>
        <end position="31"/>
    </location>
</feature>
<dbReference type="Proteomes" id="UP000820818">
    <property type="component" value="Linkage Group LG3"/>
</dbReference>
<feature type="transmembrane region" description="Helical" evidence="8">
    <location>
        <begin position="38"/>
        <end position="61"/>
    </location>
</feature>
<evidence type="ECO:0000256" key="4">
    <source>
        <dbReference type="ARBA" id="ARBA00022833"/>
    </source>
</evidence>
<dbReference type="AlphaFoldDB" id="A0AAD5KYU4"/>
<comment type="similarity">
    <text evidence="2">Belongs to the cation diffusion facilitator (CDF) transporter (TC 2.A.4) family. SLC30A subfamily.</text>
</comment>
<evidence type="ECO:0000256" key="5">
    <source>
        <dbReference type="ARBA" id="ARBA00022989"/>
    </source>
</evidence>
<organism evidence="10 11">
    <name type="scientific">Daphnia sinensis</name>
    <dbReference type="NCBI Taxonomy" id="1820382"/>
    <lineage>
        <taxon>Eukaryota</taxon>
        <taxon>Metazoa</taxon>
        <taxon>Ecdysozoa</taxon>
        <taxon>Arthropoda</taxon>
        <taxon>Crustacea</taxon>
        <taxon>Branchiopoda</taxon>
        <taxon>Diplostraca</taxon>
        <taxon>Cladocera</taxon>
        <taxon>Anomopoda</taxon>
        <taxon>Daphniidae</taxon>
        <taxon>Daphnia</taxon>
        <taxon>Daphnia similis group</taxon>
    </lineage>
</organism>
<keyword evidence="5 8" id="KW-1133">Transmembrane helix</keyword>
<feature type="transmembrane region" description="Helical" evidence="8">
    <location>
        <begin position="81"/>
        <end position="100"/>
    </location>
</feature>
<name>A0AAD5KYU4_9CRUS</name>
<keyword evidence="3 8" id="KW-0812">Transmembrane</keyword>
<evidence type="ECO:0000256" key="2">
    <source>
        <dbReference type="ARBA" id="ARBA00008873"/>
    </source>
</evidence>
<gene>
    <name evidence="10" type="ORF">GHT06_012688</name>
</gene>